<dbReference type="Gene3D" id="3.40.630.30">
    <property type="match status" value="1"/>
</dbReference>
<dbReference type="PROSITE" id="PS51186">
    <property type="entry name" value="GNAT"/>
    <property type="match status" value="1"/>
</dbReference>
<organism evidence="4 5">
    <name type="scientific">Candidatus Ornithomonoglobus merdipullorum</name>
    <dbReference type="NCBI Taxonomy" id="2840895"/>
    <lineage>
        <taxon>Bacteria</taxon>
        <taxon>Bacillati</taxon>
        <taxon>Bacillota</taxon>
        <taxon>Clostridia</taxon>
        <taxon>Candidatus Ornithomonoglobus</taxon>
    </lineage>
</organism>
<evidence type="ECO:0000313" key="4">
    <source>
        <dbReference type="EMBL" id="HIU57486.1"/>
    </source>
</evidence>
<proteinExistence type="predicted"/>
<name>A0A9D1SES4_9FIRM</name>
<comment type="caution">
    <text evidence="4">The sequence shown here is derived from an EMBL/GenBank/DDBJ whole genome shotgun (WGS) entry which is preliminary data.</text>
</comment>
<evidence type="ECO:0000256" key="1">
    <source>
        <dbReference type="ARBA" id="ARBA00022679"/>
    </source>
</evidence>
<dbReference type="Pfam" id="PF00583">
    <property type="entry name" value="Acetyltransf_1"/>
    <property type="match status" value="1"/>
</dbReference>
<dbReference type="EMBL" id="DVNB01000071">
    <property type="protein sequence ID" value="HIU57486.1"/>
    <property type="molecule type" value="Genomic_DNA"/>
</dbReference>
<keyword evidence="2" id="KW-0012">Acyltransferase</keyword>
<keyword evidence="1" id="KW-0808">Transferase</keyword>
<protein>
    <submittedName>
        <fullName evidence="4">GNAT family N-acetyltransferase</fullName>
    </submittedName>
</protein>
<gene>
    <name evidence="4" type="ORF">IAA61_06700</name>
</gene>
<reference evidence="4" key="2">
    <citation type="journal article" date="2021" name="PeerJ">
        <title>Extensive microbial diversity within the chicken gut microbiome revealed by metagenomics and culture.</title>
        <authorList>
            <person name="Gilroy R."/>
            <person name="Ravi A."/>
            <person name="Getino M."/>
            <person name="Pursley I."/>
            <person name="Horton D.L."/>
            <person name="Alikhan N.F."/>
            <person name="Baker D."/>
            <person name="Gharbi K."/>
            <person name="Hall N."/>
            <person name="Watson M."/>
            <person name="Adriaenssens E.M."/>
            <person name="Foster-Nyarko E."/>
            <person name="Jarju S."/>
            <person name="Secka A."/>
            <person name="Antonio M."/>
            <person name="Oren A."/>
            <person name="Chaudhuri R.R."/>
            <person name="La Ragione R."/>
            <person name="Hildebrand F."/>
            <person name="Pallen M.J."/>
        </authorList>
    </citation>
    <scope>NUCLEOTIDE SEQUENCE</scope>
    <source>
        <strain evidence="4">USAMLcec3-3695</strain>
    </source>
</reference>
<dbReference type="InterPro" id="IPR000182">
    <property type="entry name" value="GNAT_dom"/>
</dbReference>
<dbReference type="PANTHER" id="PTHR10908:SF0">
    <property type="entry name" value="SEROTONIN N-ACETYLTRANSFERASE"/>
    <property type="match status" value="1"/>
</dbReference>
<evidence type="ECO:0000313" key="5">
    <source>
        <dbReference type="Proteomes" id="UP000824109"/>
    </source>
</evidence>
<dbReference type="InterPro" id="IPR051635">
    <property type="entry name" value="SNAT-like"/>
</dbReference>
<sequence>MIIRSAVPEDLPEIARAEELSFPEAEAASRETIAGRLAVYPDRFRVAVEDGRIAACVNGMLTNEPDLRDEMYEDASLHDADGCWQMIFSVCTLPDCRGRGYASALLRRLIDDVRRERRRGLVLTCKEHMIGFYAALGFADEGISGSAHGGAVWHQMRLTL</sequence>
<dbReference type="AlphaFoldDB" id="A0A9D1SES4"/>
<dbReference type="SUPFAM" id="SSF55729">
    <property type="entry name" value="Acyl-CoA N-acyltransferases (Nat)"/>
    <property type="match status" value="1"/>
</dbReference>
<dbReference type="PANTHER" id="PTHR10908">
    <property type="entry name" value="SEROTONIN N-ACETYLTRANSFERASE"/>
    <property type="match status" value="1"/>
</dbReference>
<evidence type="ECO:0000259" key="3">
    <source>
        <dbReference type="PROSITE" id="PS51186"/>
    </source>
</evidence>
<dbReference type="InterPro" id="IPR016181">
    <property type="entry name" value="Acyl_CoA_acyltransferase"/>
</dbReference>
<accession>A0A9D1SES4</accession>
<dbReference type="Proteomes" id="UP000824109">
    <property type="component" value="Unassembled WGS sequence"/>
</dbReference>
<reference evidence="4" key="1">
    <citation type="submission" date="2020-10" db="EMBL/GenBank/DDBJ databases">
        <authorList>
            <person name="Gilroy R."/>
        </authorList>
    </citation>
    <scope>NUCLEOTIDE SEQUENCE</scope>
    <source>
        <strain evidence="4">USAMLcec3-3695</strain>
    </source>
</reference>
<dbReference type="CDD" id="cd04301">
    <property type="entry name" value="NAT_SF"/>
    <property type="match status" value="1"/>
</dbReference>
<dbReference type="GO" id="GO:0008080">
    <property type="term" value="F:N-acetyltransferase activity"/>
    <property type="evidence" value="ECO:0007669"/>
    <property type="project" value="UniProtKB-ARBA"/>
</dbReference>
<feature type="domain" description="N-acetyltransferase" evidence="3">
    <location>
        <begin position="1"/>
        <end position="159"/>
    </location>
</feature>
<evidence type="ECO:0000256" key="2">
    <source>
        <dbReference type="ARBA" id="ARBA00023315"/>
    </source>
</evidence>